<dbReference type="RefSeq" id="WP_305472273.1">
    <property type="nucleotide sequence ID" value="NZ_JAUYVT010000011.1"/>
</dbReference>
<evidence type="ECO:0000313" key="1">
    <source>
        <dbReference type="EMBL" id="MDP2565433.1"/>
    </source>
</evidence>
<dbReference type="EMBL" id="JAUYVT010000011">
    <property type="protein sequence ID" value="MDP2565433.1"/>
    <property type="molecule type" value="Genomic_DNA"/>
</dbReference>
<accession>A0ABT9FF76</accession>
<keyword evidence="2" id="KW-1185">Reference proteome</keyword>
<comment type="caution">
    <text evidence="1">The sequence shown here is derived from an EMBL/GenBank/DDBJ whole genome shotgun (WGS) entry which is preliminary data.</text>
</comment>
<sequence length="127" mass="14006">MTTLNRLILLLIVFSFTAISQEGEEMTVYGLVLDEKTQEPISNSKVIIEKFYKGESALSMGAFKKVEESVTGDNGCFSFSLSVDADGKYQLTSKNKDKFWGGGILSVDVSIMSKSTIDKPLVIIHKQ</sequence>
<evidence type="ECO:0000313" key="2">
    <source>
        <dbReference type="Proteomes" id="UP001177212"/>
    </source>
</evidence>
<reference evidence="1" key="1">
    <citation type="submission" date="2023-07" db="EMBL/GenBank/DDBJ databases">
        <title>Genome content predicts the carbon catabolic preferences of heterotrophic bacteria.</title>
        <authorList>
            <person name="Gralka M."/>
        </authorList>
    </citation>
    <scope>NUCLEOTIDE SEQUENCE</scope>
    <source>
        <strain evidence="1">4G09</strain>
    </source>
</reference>
<gene>
    <name evidence="1" type="ORF">Q8W34_12380</name>
</gene>
<name>A0ABT9FF76_9GAMM</name>
<protein>
    <recommendedName>
        <fullName evidence="3">Carboxypeptidase regulatory-like domain-containing protein</fullName>
    </recommendedName>
</protein>
<dbReference type="Proteomes" id="UP001177212">
    <property type="component" value="Unassembled WGS sequence"/>
</dbReference>
<proteinExistence type="predicted"/>
<evidence type="ECO:0008006" key="3">
    <source>
        <dbReference type="Google" id="ProtNLM"/>
    </source>
</evidence>
<organism evidence="1 2">
    <name type="scientific">Pseudoalteromonas marina</name>
    <dbReference type="NCBI Taxonomy" id="267375"/>
    <lineage>
        <taxon>Bacteria</taxon>
        <taxon>Pseudomonadati</taxon>
        <taxon>Pseudomonadota</taxon>
        <taxon>Gammaproteobacteria</taxon>
        <taxon>Alteromonadales</taxon>
        <taxon>Pseudoalteromonadaceae</taxon>
        <taxon>Pseudoalteromonas</taxon>
    </lineage>
</organism>